<dbReference type="InterPro" id="IPR013154">
    <property type="entry name" value="ADH-like_N"/>
</dbReference>
<dbReference type="InterPro" id="IPR050700">
    <property type="entry name" value="YIM1/Zinc_Alcohol_DH_Fams"/>
</dbReference>
<sequence>MTDLSYKRYSFTTGFSPLKIITDKFNFPQDSQDNFIIPASDILVKIHYASLNPVDSKLHHTSFFQPFSNHGMGKDFSGEVIAVGGNITKFKIGDLVQGFHPGVLTNDGTFSEYLLVKTNMWFLNTEITKIPSNITLKEAAAWPLVLGTAMLMIDGLSIKDKKVLLLGGATSVGRYVTQLLRIEGAEEIVVSCSPRSQELVSELGATRIINYRENVLNQVLDNVRDKPFDYIFDCWGGTELFSNLDTILAKKGTYHTIVGDIPGSDFGSFVSIVQVGLIGLKSTLLMDK</sequence>
<dbReference type="Pfam" id="PF00107">
    <property type="entry name" value="ADH_zinc_N"/>
    <property type="match status" value="1"/>
</dbReference>
<dbReference type="InterPro" id="IPR036291">
    <property type="entry name" value="NAD(P)-bd_dom_sf"/>
</dbReference>
<name>M3HSX4_CANMX</name>
<dbReference type="InterPro" id="IPR011032">
    <property type="entry name" value="GroES-like_sf"/>
</dbReference>
<keyword evidence="6" id="KW-1185">Reference proteome</keyword>
<dbReference type="Gene3D" id="3.40.50.720">
    <property type="entry name" value="NAD(P)-binding Rossmann-like Domain"/>
    <property type="match status" value="1"/>
</dbReference>
<dbReference type="Gene3D" id="3.90.180.10">
    <property type="entry name" value="Medium-chain alcohol dehydrogenases, catalytic domain"/>
    <property type="match status" value="1"/>
</dbReference>
<dbReference type="PANTHER" id="PTHR11695">
    <property type="entry name" value="ALCOHOL DEHYDROGENASE RELATED"/>
    <property type="match status" value="1"/>
</dbReference>
<dbReference type="Proteomes" id="UP000011777">
    <property type="component" value="Unassembled WGS sequence"/>
</dbReference>
<evidence type="ECO:0000256" key="3">
    <source>
        <dbReference type="ARBA" id="ARBA00038249"/>
    </source>
</evidence>
<dbReference type="GO" id="GO:0005811">
    <property type="term" value="C:lipid droplet"/>
    <property type="evidence" value="ECO:0007669"/>
    <property type="project" value="UniProtKB-SubCell"/>
</dbReference>
<dbReference type="HOGENOM" id="CLU_026673_3_3_1"/>
<dbReference type="PANTHER" id="PTHR11695:SF294">
    <property type="entry name" value="RETICULON-4-INTERACTING PROTEIN 1, MITOCHONDRIAL"/>
    <property type="match status" value="1"/>
</dbReference>
<organism evidence="5 6">
    <name type="scientific">Candida maltosa (strain Xu316)</name>
    <name type="common">Yeast</name>
    <dbReference type="NCBI Taxonomy" id="1245528"/>
    <lineage>
        <taxon>Eukaryota</taxon>
        <taxon>Fungi</taxon>
        <taxon>Dikarya</taxon>
        <taxon>Ascomycota</taxon>
        <taxon>Saccharomycotina</taxon>
        <taxon>Pichiomycetes</taxon>
        <taxon>Debaryomycetaceae</taxon>
        <taxon>Candida/Lodderomyces clade</taxon>
        <taxon>Candida</taxon>
    </lineage>
</organism>
<evidence type="ECO:0000313" key="6">
    <source>
        <dbReference type="Proteomes" id="UP000011777"/>
    </source>
</evidence>
<dbReference type="AlphaFoldDB" id="M3HSX4"/>
<dbReference type="SMART" id="SM00829">
    <property type="entry name" value="PKS_ER"/>
    <property type="match status" value="1"/>
</dbReference>
<dbReference type="GO" id="GO:0005739">
    <property type="term" value="C:mitochondrion"/>
    <property type="evidence" value="ECO:0007669"/>
    <property type="project" value="TreeGrafter"/>
</dbReference>
<evidence type="ECO:0000259" key="4">
    <source>
        <dbReference type="SMART" id="SM00829"/>
    </source>
</evidence>
<dbReference type="OrthoDB" id="3509362at2759"/>
<evidence type="ECO:0000256" key="2">
    <source>
        <dbReference type="ARBA" id="ARBA00022677"/>
    </source>
</evidence>
<keyword evidence="2" id="KW-0551">Lipid droplet</keyword>
<dbReference type="InterPro" id="IPR020843">
    <property type="entry name" value="ER"/>
</dbReference>
<dbReference type="STRING" id="1245528.M3HSX4"/>
<dbReference type="SUPFAM" id="SSF50129">
    <property type="entry name" value="GroES-like"/>
    <property type="match status" value="1"/>
</dbReference>
<dbReference type="eggNOG" id="KOG1198">
    <property type="taxonomic scope" value="Eukaryota"/>
</dbReference>
<evidence type="ECO:0000313" key="5">
    <source>
        <dbReference type="EMBL" id="EMG50677.1"/>
    </source>
</evidence>
<dbReference type="GO" id="GO:0016491">
    <property type="term" value="F:oxidoreductase activity"/>
    <property type="evidence" value="ECO:0007669"/>
    <property type="project" value="InterPro"/>
</dbReference>
<evidence type="ECO:0000256" key="1">
    <source>
        <dbReference type="ARBA" id="ARBA00004502"/>
    </source>
</evidence>
<comment type="subcellular location">
    <subcellularLocation>
        <location evidence="1">Lipid droplet</location>
    </subcellularLocation>
</comment>
<dbReference type="OMA" id="VACICWY"/>
<reference evidence="5 6" key="1">
    <citation type="submission" date="2013-02" db="EMBL/GenBank/DDBJ databases">
        <title>Genome sequence of Candida maltosa Xu316, a potential industrial strain for xylitol and ethanol production.</title>
        <authorList>
            <person name="Yu J."/>
            <person name="Wang Q."/>
            <person name="Geng X."/>
            <person name="Bao W."/>
            <person name="He P."/>
            <person name="Cai J."/>
        </authorList>
    </citation>
    <scope>NUCLEOTIDE SEQUENCE [LARGE SCALE GENOMIC DNA]</scope>
    <source>
        <strain evidence="6">Xu316</strain>
    </source>
</reference>
<comment type="similarity">
    <text evidence="3">Belongs to the YIM1 family.</text>
</comment>
<feature type="domain" description="Enoyl reductase (ER)" evidence="4">
    <location>
        <begin position="22"/>
        <end position="278"/>
    </location>
</feature>
<protein>
    <recommendedName>
        <fullName evidence="4">Enoyl reductase (ER) domain-containing protein</fullName>
    </recommendedName>
</protein>
<proteinExistence type="inferred from homology"/>
<dbReference type="EMBL" id="AOGT01000152">
    <property type="protein sequence ID" value="EMG50677.1"/>
    <property type="molecule type" value="Genomic_DNA"/>
</dbReference>
<dbReference type="Pfam" id="PF08240">
    <property type="entry name" value="ADH_N"/>
    <property type="match status" value="1"/>
</dbReference>
<gene>
    <name evidence="5" type="ORF">G210_1677</name>
</gene>
<accession>M3HSX4</accession>
<dbReference type="InterPro" id="IPR013149">
    <property type="entry name" value="ADH-like_C"/>
</dbReference>
<dbReference type="SUPFAM" id="SSF51735">
    <property type="entry name" value="NAD(P)-binding Rossmann-fold domains"/>
    <property type="match status" value="1"/>
</dbReference>
<comment type="caution">
    <text evidence="5">The sequence shown here is derived from an EMBL/GenBank/DDBJ whole genome shotgun (WGS) entry which is preliminary data.</text>
</comment>